<dbReference type="GO" id="GO:0000177">
    <property type="term" value="C:cytoplasmic exosome (RNase complex)"/>
    <property type="evidence" value="ECO:0007669"/>
    <property type="project" value="TreeGrafter"/>
</dbReference>
<dbReference type="GO" id="GO:0005730">
    <property type="term" value="C:nucleolus"/>
    <property type="evidence" value="ECO:0007669"/>
    <property type="project" value="TreeGrafter"/>
</dbReference>
<dbReference type="Gene3D" id="3.30.230.70">
    <property type="entry name" value="GHMP Kinase, N-terminal domain"/>
    <property type="match status" value="1"/>
</dbReference>
<dbReference type="SUPFAM" id="SSF54211">
    <property type="entry name" value="Ribosomal protein S5 domain 2-like"/>
    <property type="match status" value="1"/>
</dbReference>
<comment type="caution">
    <text evidence="8">The sequence shown here is derived from an EMBL/GenBank/DDBJ whole genome shotgun (WGS) entry which is preliminary data.</text>
</comment>
<evidence type="ECO:0000256" key="1">
    <source>
        <dbReference type="ARBA" id="ARBA00004123"/>
    </source>
</evidence>
<dbReference type="Proteomes" id="UP000193642">
    <property type="component" value="Unassembled WGS sequence"/>
</dbReference>
<dbReference type="InterPro" id="IPR036345">
    <property type="entry name" value="ExoRNase_PH_dom2_sf"/>
</dbReference>
<protein>
    <submittedName>
        <fullName evidence="8">Ribosomal protein S5 domain 2-like protein</fullName>
    </submittedName>
</protein>
<evidence type="ECO:0000259" key="6">
    <source>
        <dbReference type="Pfam" id="PF01138"/>
    </source>
</evidence>
<evidence type="ECO:0000313" key="9">
    <source>
        <dbReference type="Proteomes" id="UP000193642"/>
    </source>
</evidence>
<reference evidence="8 9" key="1">
    <citation type="submission" date="2016-07" db="EMBL/GenBank/DDBJ databases">
        <title>Pervasive Adenine N6-methylation of Active Genes in Fungi.</title>
        <authorList>
            <consortium name="DOE Joint Genome Institute"/>
            <person name="Mondo S.J."/>
            <person name="Dannebaum R.O."/>
            <person name="Kuo R.C."/>
            <person name="Labutti K."/>
            <person name="Haridas S."/>
            <person name="Kuo A."/>
            <person name="Salamov A."/>
            <person name="Ahrendt S.R."/>
            <person name="Lipzen A."/>
            <person name="Sullivan W."/>
            <person name="Andreopoulos W.B."/>
            <person name="Clum A."/>
            <person name="Lindquist E."/>
            <person name="Daum C."/>
            <person name="Ramamoorthy G.K."/>
            <person name="Gryganskyi A."/>
            <person name="Culley D."/>
            <person name="Magnuson J.K."/>
            <person name="James T.Y."/>
            <person name="O'Malley M.A."/>
            <person name="Stajich J.E."/>
            <person name="Spatafora J.W."/>
            <person name="Visel A."/>
            <person name="Grigoriev I.V."/>
        </authorList>
    </citation>
    <scope>NUCLEOTIDE SEQUENCE [LARGE SCALE GENOMIC DNA]</scope>
    <source>
        <strain evidence="8 9">JEL800</strain>
    </source>
</reference>
<comment type="similarity">
    <text evidence="2">Belongs to the RNase PH family.</text>
</comment>
<evidence type="ECO:0000256" key="5">
    <source>
        <dbReference type="ARBA" id="ARBA00023242"/>
    </source>
</evidence>
<dbReference type="GO" id="GO:0005840">
    <property type="term" value="C:ribosome"/>
    <property type="evidence" value="ECO:0007669"/>
    <property type="project" value="UniProtKB-KW"/>
</dbReference>
<comment type="subcellular location">
    <subcellularLocation>
        <location evidence="1">Nucleus</location>
    </subcellularLocation>
</comment>
<name>A0A1Y2CMS4_9FUNG</name>
<feature type="domain" description="Exoribonuclease phosphorolytic" evidence="7">
    <location>
        <begin position="135"/>
        <end position="200"/>
    </location>
</feature>
<evidence type="ECO:0000259" key="7">
    <source>
        <dbReference type="Pfam" id="PF03725"/>
    </source>
</evidence>
<sequence>MRSNGRTDEHQLRPLSASFGVLSRADGSSRFGFGTTEVLASVFGPKEVRIRDEKIDSATLQISVRPLNGLSGPLHRLAERQLRDLIEAAVLASIHPRSAIQVTIQVTGDDGCFMSAAVNAASLALLDAGVAQRHLLASVTLAFDPNGTLLLDPSLKELETAKSVHTFTFSNSNDAVIAGVSSEGVYSQDEYKQACTVAQQACATIHSFYRKTMEQKLAPQ</sequence>
<dbReference type="OrthoDB" id="27298at2759"/>
<dbReference type="GO" id="GO:0006364">
    <property type="term" value="P:rRNA processing"/>
    <property type="evidence" value="ECO:0007669"/>
    <property type="project" value="UniProtKB-KW"/>
</dbReference>
<evidence type="ECO:0000313" key="8">
    <source>
        <dbReference type="EMBL" id="ORY48320.1"/>
    </source>
</evidence>
<feature type="domain" description="Exoribonuclease phosphorolytic" evidence="6">
    <location>
        <begin position="11"/>
        <end position="130"/>
    </location>
</feature>
<dbReference type="SUPFAM" id="SSF55666">
    <property type="entry name" value="Ribonuclease PH domain 2-like"/>
    <property type="match status" value="1"/>
</dbReference>
<dbReference type="InterPro" id="IPR050080">
    <property type="entry name" value="RNase_PH"/>
</dbReference>
<dbReference type="EMBL" id="MCGO01000012">
    <property type="protein sequence ID" value="ORY48320.1"/>
    <property type="molecule type" value="Genomic_DNA"/>
</dbReference>
<dbReference type="STRING" id="329046.A0A1Y2CMS4"/>
<dbReference type="PANTHER" id="PTHR11953:SF1">
    <property type="entry name" value="EXOSOME COMPLEX COMPONENT RRP46"/>
    <property type="match status" value="1"/>
</dbReference>
<evidence type="ECO:0000256" key="3">
    <source>
        <dbReference type="ARBA" id="ARBA00022552"/>
    </source>
</evidence>
<dbReference type="Pfam" id="PF01138">
    <property type="entry name" value="RNase_PH"/>
    <property type="match status" value="1"/>
</dbReference>
<keyword evidence="4" id="KW-0271">Exosome</keyword>
<dbReference type="GO" id="GO:0071028">
    <property type="term" value="P:nuclear mRNA surveillance"/>
    <property type="evidence" value="ECO:0007669"/>
    <property type="project" value="TreeGrafter"/>
</dbReference>
<dbReference type="GO" id="GO:0071051">
    <property type="term" value="P:poly(A)-dependent snoRNA 3'-end processing"/>
    <property type="evidence" value="ECO:0007669"/>
    <property type="project" value="TreeGrafter"/>
</dbReference>
<evidence type="ECO:0000256" key="4">
    <source>
        <dbReference type="ARBA" id="ARBA00022835"/>
    </source>
</evidence>
<keyword evidence="9" id="KW-1185">Reference proteome</keyword>
<dbReference type="AlphaFoldDB" id="A0A1Y2CMS4"/>
<accession>A0A1Y2CMS4</accession>
<dbReference type="GO" id="GO:0034475">
    <property type="term" value="P:U4 snRNA 3'-end processing"/>
    <property type="evidence" value="ECO:0007669"/>
    <property type="project" value="TreeGrafter"/>
</dbReference>
<dbReference type="InterPro" id="IPR001247">
    <property type="entry name" value="ExoRNase_PH_dom1"/>
</dbReference>
<dbReference type="InterPro" id="IPR027408">
    <property type="entry name" value="PNPase/RNase_PH_dom_sf"/>
</dbReference>
<dbReference type="InterPro" id="IPR020568">
    <property type="entry name" value="Ribosomal_Su5_D2-typ_SF"/>
</dbReference>
<dbReference type="GO" id="GO:0000176">
    <property type="term" value="C:nuclear exosome (RNase complex)"/>
    <property type="evidence" value="ECO:0007669"/>
    <property type="project" value="TreeGrafter"/>
</dbReference>
<keyword evidence="8" id="KW-0687">Ribonucleoprotein</keyword>
<dbReference type="CDD" id="cd11372">
    <property type="entry name" value="RNase_PH_RRP46"/>
    <property type="match status" value="1"/>
</dbReference>
<keyword evidence="3" id="KW-0698">rRNA processing</keyword>
<dbReference type="InterPro" id="IPR015847">
    <property type="entry name" value="ExoRNase_PH_dom2"/>
</dbReference>
<keyword evidence="5" id="KW-0539">Nucleus</keyword>
<dbReference type="Pfam" id="PF03725">
    <property type="entry name" value="RNase_PH_C"/>
    <property type="match status" value="1"/>
</dbReference>
<proteinExistence type="inferred from homology"/>
<organism evidence="8 9">
    <name type="scientific">Rhizoclosmatium globosum</name>
    <dbReference type="NCBI Taxonomy" id="329046"/>
    <lineage>
        <taxon>Eukaryota</taxon>
        <taxon>Fungi</taxon>
        <taxon>Fungi incertae sedis</taxon>
        <taxon>Chytridiomycota</taxon>
        <taxon>Chytridiomycota incertae sedis</taxon>
        <taxon>Chytridiomycetes</taxon>
        <taxon>Chytridiales</taxon>
        <taxon>Chytriomycetaceae</taxon>
        <taxon>Rhizoclosmatium</taxon>
    </lineage>
</organism>
<evidence type="ECO:0000256" key="2">
    <source>
        <dbReference type="ARBA" id="ARBA00006678"/>
    </source>
</evidence>
<gene>
    <name evidence="8" type="ORF">BCR33DRAFT_714697</name>
</gene>
<dbReference type="GO" id="GO:0003723">
    <property type="term" value="F:RNA binding"/>
    <property type="evidence" value="ECO:0007669"/>
    <property type="project" value="TreeGrafter"/>
</dbReference>
<dbReference type="GO" id="GO:0016075">
    <property type="term" value="P:rRNA catabolic process"/>
    <property type="evidence" value="ECO:0007669"/>
    <property type="project" value="TreeGrafter"/>
</dbReference>
<keyword evidence="8" id="KW-0689">Ribosomal protein</keyword>
<dbReference type="PANTHER" id="PTHR11953">
    <property type="entry name" value="EXOSOME COMPLEX COMPONENT"/>
    <property type="match status" value="1"/>
</dbReference>